<reference evidence="1" key="1">
    <citation type="submission" date="2018-05" db="EMBL/GenBank/DDBJ databases">
        <title>Draft genome of Mucuna pruriens seed.</title>
        <authorList>
            <person name="Nnadi N.E."/>
            <person name="Vos R."/>
            <person name="Hasami M.H."/>
            <person name="Devisetty U.K."/>
            <person name="Aguiy J.C."/>
        </authorList>
    </citation>
    <scope>NUCLEOTIDE SEQUENCE [LARGE SCALE GENOMIC DNA]</scope>
    <source>
        <strain evidence="1">JCA_2017</strain>
    </source>
</reference>
<sequence>MRIWRQIASDSKTWSKENMKVSKSTHRDGASWRRKKCRLQLCKPRVVGERIELGIRREKLAQVGSNMVFAKKLTLEKKKGKANVVLIEPVFPPGKGVAPSYLTQFHIGAESTAAHASSPLVPYVPPYKPRADTGVATTPRPAHQGTRRLPRTVTSIPMTYTELLPRLLEQKLMEIVPLKPLVTPYPRSYDPNARCDYHNGVVGHATERCWSLKHKVQDLLDGGLLDFQDQGLNV</sequence>
<dbReference type="PANTHER" id="PTHR32108">
    <property type="entry name" value="DNA-DIRECTED RNA POLYMERASE SUBUNIT ALPHA"/>
    <property type="match status" value="1"/>
</dbReference>
<comment type="caution">
    <text evidence="1">The sequence shown here is derived from an EMBL/GenBank/DDBJ whole genome shotgun (WGS) entry which is preliminary data.</text>
</comment>
<dbReference type="AlphaFoldDB" id="A0A371H4N2"/>
<organism evidence="1 2">
    <name type="scientific">Mucuna pruriens</name>
    <name type="common">Velvet bean</name>
    <name type="synonym">Dolichos pruriens</name>
    <dbReference type="NCBI Taxonomy" id="157652"/>
    <lineage>
        <taxon>Eukaryota</taxon>
        <taxon>Viridiplantae</taxon>
        <taxon>Streptophyta</taxon>
        <taxon>Embryophyta</taxon>
        <taxon>Tracheophyta</taxon>
        <taxon>Spermatophyta</taxon>
        <taxon>Magnoliopsida</taxon>
        <taxon>eudicotyledons</taxon>
        <taxon>Gunneridae</taxon>
        <taxon>Pentapetalae</taxon>
        <taxon>rosids</taxon>
        <taxon>fabids</taxon>
        <taxon>Fabales</taxon>
        <taxon>Fabaceae</taxon>
        <taxon>Papilionoideae</taxon>
        <taxon>50 kb inversion clade</taxon>
        <taxon>NPAAA clade</taxon>
        <taxon>indigoferoid/millettioid clade</taxon>
        <taxon>Phaseoleae</taxon>
        <taxon>Mucuna</taxon>
    </lineage>
</organism>
<keyword evidence="2" id="KW-1185">Reference proteome</keyword>
<proteinExistence type="predicted"/>
<dbReference type="Proteomes" id="UP000257109">
    <property type="component" value="Unassembled WGS sequence"/>
</dbReference>
<dbReference type="EMBL" id="QJKJ01003570">
    <property type="protein sequence ID" value="RDX97794.1"/>
    <property type="molecule type" value="Genomic_DNA"/>
</dbReference>
<dbReference type="OrthoDB" id="1418540at2759"/>
<evidence type="ECO:0000313" key="1">
    <source>
        <dbReference type="EMBL" id="RDX97794.1"/>
    </source>
</evidence>
<accession>A0A371H4N2</accession>
<name>A0A371H4N2_MUCPR</name>
<evidence type="ECO:0000313" key="2">
    <source>
        <dbReference type="Proteomes" id="UP000257109"/>
    </source>
</evidence>
<gene>
    <name evidence="1" type="ORF">CR513_19389</name>
</gene>
<protein>
    <submittedName>
        <fullName evidence="1">Uncharacterized protein</fullName>
    </submittedName>
</protein>
<feature type="non-terminal residue" evidence="1">
    <location>
        <position position="1"/>
    </location>
</feature>